<proteinExistence type="predicted"/>
<dbReference type="Gene3D" id="3.40.109.10">
    <property type="entry name" value="NADH Oxidase"/>
    <property type="match status" value="1"/>
</dbReference>
<evidence type="ECO:0000313" key="2">
    <source>
        <dbReference type="Proteomes" id="UP000608420"/>
    </source>
</evidence>
<evidence type="ECO:0000313" key="1">
    <source>
        <dbReference type="EMBL" id="GGG04406.1"/>
    </source>
</evidence>
<protein>
    <recommendedName>
        <fullName evidence="3">Nitroreductase domain-containing protein</fullName>
    </recommendedName>
</protein>
<sequence>MQIKYMDWRSDQALEEEHLAVTYHLNSNHHPQLDVLTRSRMKMLRNLFMQMNQAVTPVKRYYASERFRNDALRQEGYPHMAEIIAGLEKLQRTTVPFWDYESLKNLGPADKLDALDLYFISKGQTNGSYELFYYSPVEKFMEYVKEVEDPHWWNKTYDPGLEFRDGDLALFITANISRSIKLFGERGYRLMMLEGGRLTERLARCSQEGGRQPVPVMTFYDKPVQELLGVDGYYDVVLSSLIFREGE</sequence>
<dbReference type="InterPro" id="IPR000415">
    <property type="entry name" value="Nitroreductase-like"/>
</dbReference>
<evidence type="ECO:0008006" key="3">
    <source>
        <dbReference type="Google" id="ProtNLM"/>
    </source>
</evidence>
<dbReference type="EMBL" id="BMIW01000020">
    <property type="protein sequence ID" value="GGG04406.1"/>
    <property type="molecule type" value="Genomic_DNA"/>
</dbReference>
<gene>
    <name evidence="1" type="ORF">GCM10010913_27770</name>
</gene>
<organism evidence="1 2">
    <name type="scientific">Paenibacillus aceti</name>
    <dbReference type="NCBI Taxonomy" id="1820010"/>
    <lineage>
        <taxon>Bacteria</taxon>
        <taxon>Bacillati</taxon>
        <taxon>Bacillota</taxon>
        <taxon>Bacilli</taxon>
        <taxon>Bacillales</taxon>
        <taxon>Paenibacillaceae</taxon>
        <taxon>Paenibacillus</taxon>
    </lineage>
</organism>
<dbReference type="RefSeq" id="WP_120464569.1">
    <property type="nucleotide sequence ID" value="NZ_BMIW01000020.1"/>
</dbReference>
<comment type="caution">
    <text evidence="1">The sequence shown here is derived from an EMBL/GenBank/DDBJ whole genome shotgun (WGS) entry which is preliminary data.</text>
</comment>
<keyword evidence="2" id="KW-1185">Reference proteome</keyword>
<name>A0ABQ1VXH7_9BACL</name>
<reference evidence="2" key="1">
    <citation type="journal article" date="2019" name="Int. J. Syst. Evol. Microbiol.">
        <title>The Global Catalogue of Microorganisms (GCM) 10K type strain sequencing project: providing services to taxonomists for standard genome sequencing and annotation.</title>
        <authorList>
            <consortium name="The Broad Institute Genomics Platform"/>
            <consortium name="The Broad Institute Genome Sequencing Center for Infectious Disease"/>
            <person name="Wu L."/>
            <person name="Ma J."/>
        </authorList>
    </citation>
    <scope>NUCLEOTIDE SEQUENCE [LARGE SCALE GENOMIC DNA]</scope>
    <source>
        <strain evidence="2">CGMCC 1.15420</strain>
    </source>
</reference>
<dbReference type="Proteomes" id="UP000608420">
    <property type="component" value="Unassembled WGS sequence"/>
</dbReference>
<accession>A0ABQ1VXH7</accession>